<name>A0A5B6UQI6_9ROSI</name>
<feature type="compositionally biased region" description="Pro residues" evidence="3">
    <location>
        <begin position="283"/>
        <end position="301"/>
    </location>
</feature>
<evidence type="ECO:0000259" key="4">
    <source>
        <dbReference type="Pfam" id="PF09429"/>
    </source>
</evidence>
<reference evidence="5" key="1">
    <citation type="submission" date="2019-08" db="EMBL/GenBank/DDBJ databases">
        <authorList>
            <person name="Liu F."/>
        </authorList>
    </citation>
    <scope>NUCLEOTIDE SEQUENCE [LARGE SCALE GENOMIC DNA]</scope>
    <source>
        <strain evidence="5">PA1801</strain>
        <tissue evidence="5">Leaf</tissue>
    </source>
</reference>
<keyword evidence="2" id="KW-0539">Nucleus</keyword>
<dbReference type="InterPro" id="IPR019007">
    <property type="entry name" value="Wbp11/ELF5/Saf1_N"/>
</dbReference>
<feature type="compositionally biased region" description="Pro residues" evidence="3">
    <location>
        <begin position="265"/>
        <end position="276"/>
    </location>
</feature>
<comment type="caution">
    <text evidence="5">The sequence shown here is derived from an EMBL/GenBank/DDBJ whole genome shotgun (WGS) entry which is preliminary data.</text>
</comment>
<dbReference type="AlphaFoldDB" id="A0A5B6UQI6"/>
<dbReference type="Proteomes" id="UP000325315">
    <property type="component" value="Unassembled WGS sequence"/>
</dbReference>
<protein>
    <submittedName>
        <fullName evidence="5">Basic proline-rich protein-like</fullName>
    </submittedName>
</protein>
<dbReference type="GO" id="GO:0006396">
    <property type="term" value="P:RNA processing"/>
    <property type="evidence" value="ECO:0007669"/>
    <property type="project" value="InterPro"/>
</dbReference>
<dbReference type="Pfam" id="PF12622">
    <property type="entry name" value="NpwBP"/>
    <property type="match status" value="1"/>
</dbReference>
<dbReference type="OrthoDB" id="205569at2759"/>
<feature type="compositionally biased region" description="Basic residues" evidence="3">
    <location>
        <begin position="23"/>
        <end position="33"/>
    </location>
</feature>
<sequence length="561" mass="59691">MKTTKGGKVMNPTDAYRKELRKKELKRNKKERKKVREVGILKKDPQAIMEQIEKLEVMKAEGALDKARKHKKRQLEDTLNLVLKKRKEFEDKMKEKGETPVMFSHLGPPRRRTTAEEEERAKHPKPEDSVYYHPTLNPTGAPPPGKPPMYKSSIGLATSSWICCLLKHSSLSCIFYLLFSLTHAFSLLLFWPSGPRIPLSAASSSAAASSSQTESEDVPLAVPPPPPLPDAGSNSGDGTVVPSSLPLPPPPPVPSTPATANLGIPLPPPPPGPPPKEQVAVRPPLPPPPPLPQSAQPPPPGTSGNMPDDSTSKELAQVPTVLPPPPPGMPPKLATNQGEGAPSEADTNNHTTISKMVPPPPPPPRQPPVPGPAMVPALQPDVLPPGIPGFPLPPLPDMRAPLSACGLPSQTAPPGMMVPLIPKPPLGPPPGPPPMMRPPLPPGPPPAALDDYNLANRLPLPQKPSYVKSAASTVVKRPLAQHQPELTAMVPASVRVRREIAAPKARPKPSHLIMTATTKPVATTIVKPESASTSSAPKAQSIDDSYTAFLEDMKALGALDS</sequence>
<feature type="region of interest" description="Disordered" evidence="3">
    <location>
        <begin position="1"/>
        <end position="34"/>
    </location>
</feature>
<feature type="compositionally biased region" description="Basic and acidic residues" evidence="3">
    <location>
        <begin position="113"/>
        <end position="130"/>
    </location>
</feature>
<evidence type="ECO:0000313" key="6">
    <source>
        <dbReference type="Proteomes" id="UP000325315"/>
    </source>
</evidence>
<proteinExistence type="predicted"/>
<accession>A0A5B6UQI6</accession>
<feature type="region of interest" description="Disordered" evidence="3">
    <location>
        <begin position="208"/>
        <end position="452"/>
    </location>
</feature>
<evidence type="ECO:0000256" key="2">
    <source>
        <dbReference type="ARBA" id="ARBA00023242"/>
    </source>
</evidence>
<feature type="domain" description="Wbp11/ELF5/Saf1 N-terminal" evidence="4">
    <location>
        <begin position="7"/>
        <end position="83"/>
    </location>
</feature>
<comment type="subcellular location">
    <subcellularLocation>
        <location evidence="1">Nucleus</location>
    </subcellularLocation>
</comment>
<dbReference type="PANTHER" id="PTHR13361">
    <property type="entry name" value="WW DOMAIN-BINDING PROTEIN 11"/>
    <property type="match status" value="1"/>
</dbReference>
<feature type="compositionally biased region" description="Pro residues" evidence="3">
    <location>
        <begin position="382"/>
        <end position="396"/>
    </location>
</feature>
<evidence type="ECO:0000256" key="3">
    <source>
        <dbReference type="SAM" id="MobiDB-lite"/>
    </source>
</evidence>
<feature type="compositionally biased region" description="Pro residues" evidence="3">
    <location>
        <begin position="321"/>
        <end position="330"/>
    </location>
</feature>
<dbReference type="Pfam" id="PF09429">
    <property type="entry name" value="Wbp11"/>
    <property type="match status" value="1"/>
</dbReference>
<keyword evidence="6" id="KW-1185">Reference proteome</keyword>
<feature type="compositionally biased region" description="Pro residues" evidence="3">
    <location>
        <begin position="357"/>
        <end position="373"/>
    </location>
</feature>
<feature type="compositionally biased region" description="Pro residues" evidence="3">
    <location>
        <begin position="421"/>
        <end position="447"/>
    </location>
</feature>
<dbReference type="EMBL" id="SMMG02000010">
    <property type="protein sequence ID" value="KAA3458332.1"/>
    <property type="molecule type" value="Genomic_DNA"/>
</dbReference>
<evidence type="ECO:0000313" key="5">
    <source>
        <dbReference type="EMBL" id="KAA3458332.1"/>
    </source>
</evidence>
<evidence type="ECO:0000256" key="1">
    <source>
        <dbReference type="ARBA" id="ARBA00004123"/>
    </source>
</evidence>
<feature type="compositionally biased region" description="Pro residues" evidence="3">
    <location>
        <begin position="245"/>
        <end position="255"/>
    </location>
</feature>
<dbReference type="GO" id="GO:0005681">
    <property type="term" value="C:spliceosomal complex"/>
    <property type="evidence" value="ECO:0007669"/>
    <property type="project" value="TreeGrafter"/>
</dbReference>
<feature type="compositionally biased region" description="Polar residues" evidence="3">
    <location>
        <begin position="345"/>
        <end position="354"/>
    </location>
</feature>
<gene>
    <name evidence="5" type="ORF">EPI10_012959</name>
</gene>
<organism evidence="5 6">
    <name type="scientific">Gossypium australe</name>
    <dbReference type="NCBI Taxonomy" id="47621"/>
    <lineage>
        <taxon>Eukaryota</taxon>
        <taxon>Viridiplantae</taxon>
        <taxon>Streptophyta</taxon>
        <taxon>Embryophyta</taxon>
        <taxon>Tracheophyta</taxon>
        <taxon>Spermatophyta</taxon>
        <taxon>Magnoliopsida</taxon>
        <taxon>eudicotyledons</taxon>
        <taxon>Gunneridae</taxon>
        <taxon>Pentapetalae</taxon>
        <taxon>rosids</taxon>
        <taxon>malvids</taxon>
        <taxon>Malvales</taxon>
        <taxon>Malvaceae</taxon>
        <taxon>Malvoideae</taxon>
        <taxon>Gossypium</taxon>
    </lineage>
</organism>
<feature type="region of interest" description="Disordered" evidence="3">
    <location>
        <begin position="100"/>
        <end position="146"/>
    </location>
</feature>
<dbReference type="PANTHER" id="PTHR13361:SF1">
    <property type="entry name" value="WW DOMAIN-BINDING PROTEIN 11"/>
    <property type="match status" value="1"/>
</dbReference>